<accession>A0A9P6GZD5</accession>
<dbReference type="EMBL" id="SBJO01000265">
    <property type="protein sequence ID" value="KAF9761727.1"/>
    <property type="molecule type" value="Genomic_DNA"/>
</dbReference>
<proteinExistence type="predicted"/>
<protein>
    <submittedName>
        <fullName evidence="1">Uncharacterized protein</fullName>
    </submittedName>
</protein>
<gene>
    <name evidence="1" type="ORF">NGRA_2430</name>
</gene>
<keyword evidence="2" id="KW-1185">Reference proteome</keyword>
<comment type="caution">
    <text evidence="1">The sequence shown here is derived from an EMBL/GenBank/DDBJ whole genome shotgun (WGS) entry which is preliminary data.</text>
</comment>
<organism evidence="1 2">
    <name type="scientific">Nosema granulosis</name>
    <dbReference type="NCBI Taxonomy" id="83296"/>
    <lineage>
        <taxon>Eukaryota</taxon>
        <taxon>Fungi</taxon>
        <taxon>Fungi incertae sedis</taxon>
        <taxon>Microsporidia</taxon>
        <taxon>Nosematidae</taxon>
        <taxon>Nosema</taxon>
    </lineage>
</organism>
<sequence length="153" mass="17639">MKNMRMIKKNNSHYVSVFSVGNYEAKDLKILEKVDSHMIKALIDIGATVNLIKSKFVGEPVKKTSDRLISANGTRIRVIGKKKLKFKIENNEFEDEFIVTDDITSDMIIDYNFLKKESVRICFGPKINIEWVNVKDNNTVLGNTESLRRVRNQ</sequence>
<reference evidence="1 2" key="1">
    <citation type="journal article" date="2020" name="Genome Biol. Evol.">
        <title>Comparative genomics of strictly vertically transmitted, feminizing microsporidia endosymbionts of amphipod crustaceans.</title>
        <authorList>
            <person name="Cormier A."/>
            <person name="Chebbi M.A."/>
            <person name="Giraud I."/>
            <person name="Wattier R."/>
            <person name="Teixeira M."/>
            <person name="Gilbert C."/>
            <person name="Rigaud T."/>
            <person name="Cordaux R."/>
        </authorList>
    </citation>
    <scope>NUCLEOTIDE SEQUENCE [LARGE SCALE GENOMIC DNA]</scope>
    <source>
        <strain evidence="1 2">Ou3-Ou53</strain>
    </source>
</reference>
<dbReference type="OrthoDB" id="7554813at2759"/>
<evidence type="ECO:0000313" key="1">
    <source>
        <dbReference type="EMBL" id="KAF9761727.1"/>
    </source>
</evidence>
<dbReference type="Proteomes" id="UP000740883">
    <property type="component" value="Unassembled WGS sequence"/>
</dbReference>
<dbReference type="InterPro" id="IPR021109">
    <property type="entry name" value="Peptidase_aspartic_dom_sf"/>
</dbReference>
<dbReference type="SUPFAM" id="SSF50630">
    <property type="entry name" value="Acid proteases"/>
    <property type="match status" value="1"/>
</dbReference>
<dbReference type="CDD" id="cd00303">
    <property type="entry name" value="retropepsin_like"/>
    <property type="match status" value="1"/>
</dbReference>
<dbReference type="Gene3D" id="2.40.70.10">
    <property type="entry name" value="Acid Proteases"/>
    <property type="match status" value="1"/>
</dbReference>
<dbReference type="AlphaFoldDB" id="A0A9P6GZD5"/>
<evidence type="ECO:0000313" key="2">
    <source>
        <dbReference type="Proteomes" id="UP000740883"/>
    </source>
</evidence>
<name>A0A9P6GZD5_9MICR</name>